<proteinExistence type="predicted"/>
<dbReference type="EMBL" id="DF968181">
    <property type="protein sequence ID" value="GAP40433.1"/>
    <property type="molecule type" value="Genomic_DNA"/>
</dbReference>
<feature type="transmembrane region" description="Helical" evidence="1">
    <location>
        <begin position="372"/>
        <end position="392"/>
    </location>
</feature>
<dbReference type="RefSeq" id="WP_062279710.1">
    <property type="nucleotide sequence ID" value="NZ_DF968181.1"/>
</dbReference>
<feature type="transmembrane region" description="Helical" evidence="1">
    <location>
        <begin position="432"/>
        <end position="455"/>
    </location>
</feature>
<sequence>MKRKVIHWGIPVLLTLLFIAGRITAYGPMIDSVAAHDTESYFAAAAADFPSIAFFEQMRSATLPLLIKILNPSMEHTILILSEPFFGTEPKLAVQPGTESIILFQTVFSIMAWIFFILILCSRLNHAISKALLAGILYFFAFVPQIADWDAILLSESLSFSLFLFMMGILVILQPKIIRKSSFHAADLLPVLLFLLVSALWLFTRDTNAYFIAFLAIIFLLTAFILWIRNKSLPIIAILLTILLSGIFVFQQHTFKKSERWLLPFLNNMSANVFPYPGRTAFFEKRGMPVSEEILSQSGSAEYNQLYDQTDFIKWAKEDGLAAYTAFLIDMPLWSVLQVYSNLDLFFEENLQPFFFGDASEKPHWADSVGNLLHPLSAATILIDLLLLLILIRIALVKKDALTWNWAGFCLLLFAGGILLMSLSFLGEVRSIWRHVLCGVFPLRLVLWILCVVLFDQVPAMKFMANSAQQFKQ</sequence>
<feature type="transmembrane region" description="Helical" evidence="1">
    <location>
        <begin position="404"/>
        <end position="426"/>
    </location>
</feature>
<dbReference type="Proteomes" id="UP000053370">
    <property type="component" value="Unassembled WGS sequence"/>
</dbReference>
<feature type="transmembrane region" description="Helical" evidence="1">
    <location>
        <begin position="101"/>
        <end position="120"/>
    </location>
</feature>
<name>A0A0S7BSK6_9CHLR</name>
<feature type="transmembrane region" description="Helical" evidence="1">
    <location>
        <begin position="152"/>
        <end position="173"/>
    </location>
</feature>
<evidence type="ECO:0000256" key="1">
    <source>
        <dbReference type="SAM" id="Phobius"/>
    </source>
</evidence>
<keyword evidence="1" id="KW-1133">Transmembrane helix</keyword>
<keyword evidence="3" id="KW-1185">Reference proteome</keyword>
<evidence type="ECO:0000313" key="3">
    <source>
        <dbReference type="Proteomes" id="UP000053370"/>
    </source>
</evidence>
<dbReference type="AlphaFoldDB" id="A0A0S7BSK6"/>
<feature type="transmembrane region" description="Helical" evidence="1">
    <location>
        <begin position="127"/>
        <end position="146"/>
    </location>
</feature>
<protein>
    <recommendedName>
        <fullName evidence="4">Glycosyltransferase RgtA/B/C/D-like domain-containing protein</fullName>
    </recommendedName>
</protein>
<evidence type="ECO:0000313" key="2">
    <source>
        <dbReference type="EMBL" id="GAP40433.1"/>
    </source>
</evidence>
<feature type="transmembrane region" description="Helical" evidence="1">
    <location>
        <begin position="235"/>
        <end position="255"/>
    </location>
</feature>
<reference evidence="2" key="1">
    <citation type="journal article" date="2015" name="Genome Announc.">
        <title>Draft Genome Sequence of Anaerolineae Strain TC1, a Novel Isolate from a Methanogenic Wastewater Treatment System.</title>
        <authorList>
            <person name="Matsuura N."/>
            <person name="Tourlousse D.M."/>
            <person name="Sun L."/>
            <person name="Toyonaga M."/>
            <person name="Kuroda K."/>
            <person name="Ohashi A."/>
            <person name="Cruz R."/>
            <person name="Yamaguchi T."/>
            <person name="Sekiguchi Y."/>
        </authorList>
    </citation>
    <scope>NUCLEOTIDE SEQUENCE [LARGE SCALE GENOMIC DNA]</scope>
    <source>
        <strain evidence="2">TC1</strain>
    </source>
</reference>
<evidence type="ECO:0008006" key="4">
    <source>
        <dbReference type="Google" id="ProtNLM"/>
    </source>
</evidence>
<accession>A0A0S7BSK6</accession>
<keyword evidence="1" id="KW-0812">Transmembrane</keyword>
<gene>
    <name evidence="2" type="ORF">ATC1_13409</name>
</gene>
<organism evidence="2">
    <name type="scientific">Flexilinea flocculi</name>
    <dbReference type="NCBI Taxonomy" id="1678840"/>
    <lineage>
        <taxon>Bacteria</taxon>
        <taxon>Bacillati</taxon>
        <taxon>Chloroflexota</taxon>
        <taxon>Anaerolineae</taxon>
        <taxon>Anaerolineales</taxon>
        <taxon>Anaerolineaceae</taxon>
        <taxon>Flexilinea</taxon>
    </lineage>
</organism>
<feature type="transmembrane region" description="Helical" evidence="1">
    <location>
        <begin position="185"/>
        <end position="203"/>
    </location>
</feature>
<feature type="transmembrane region" description="Helical" evidence="1">
    <location>
        <begin position="209"/>
        <end position="228"/>
    </location>
</feature>
<dbReference type="OrthoDB" id="9826421at2"/>
<keyword evidence="1" id="KW-0472">Membrane</keyword>